<organism evidence="2 3">
    <name type="scientific">Streptomyces rameus</name>
    <dbReference type="NCBI Taxonomy" id="68261"/>
    <lineage>
        <taxon>Bacteria</taxon>
        <taxon>Bacillati</taxon>
        <taxon>Actinomycetota</taxon>
        <taxon>Actinomycetes</taxon>
        <taxon>Kitasatosporales</taxon>
        <taxon>Streptomycetaceae</taxon>
        <taxon>Streptomyces</taxon>
    </lineage>
</organism>
<dbReference type="Proteomes" id="UP001500893">
    <property type="component" value="Unassembled WGS sequence"/>
</dbReference>
<evidence type="ECO:0000313" key="2">
    <source>
        <dbReference type="EMBL" id="GAA2782902.1"/>
    </source>
</evidence>
<evidence type="ECO:0000313" key="3">
    <source>
        <dbReference type="Proteomes" id="UP001500893"/>
    </source>
</evidence>
<reference evidence="3" key="1">
    <citation type="journal article" date="2019" name="Int. J. Syst. Evol. Microbiol.">
        <title>The Global Catalogue of Microorganisms (GCM) 10K type strain sequencing project: providing services to taxonomists for standard genome sequencing and annotation.</title>
        <authorList>
            <consortium name="The Broad Institute Genomics Platform"/>
            <consortium name="The Broad Institute Genome Sequencing Center for Infectious Disease"/>
            <person name="Wu L."/>
            <person name="Ma J."/>
        </authorList>
    </citation>
    <scope>NUCLEOTIDE SEQUENCE [LARGE SCALE GENOMIC DNA]</scope>
    <source>
        <strain evidence="3">JCM 11574</strain>
    </source>
</reference>
<keyword evidence="3" id="KW-1185">Reference proteome</keyword>
<protein>
    <submittedName>
        <fullName evidence="2">Uncharacterized protein</fullName>
    </submittedName>
</protein>
<evidence type="ECO:0000256" key="1">
    <source>
        <dbReference type="SAM" id="SignalP"/>
    </source>
</evidence>
<keyword evidence="1" id="KW-0732">Signal</keyword>
<gene>
    <name evidence="2" type="ORF">GCM10010521_71920</name>
</gene>
<sequence>MNSALTTGRQATARLLVSCAVLFGLFFMHGAPAGAAEGCHGAMSTVATTPMSGGQDSAAMARAHPSAAHGAGPAVRAAEASGMPGTLCVSTPAHERVALPAPDLLVVAGAVAPAVWALARLRAAVAGTGRRGPPGGGRGLLLKVCVART</sequence>
<feature type="chain" id="PRO_5045398579" evidence="1">
    <location>
        <begin position="36"/>
        <end position="149"/>
    </location>
</feature>
<feature type="signal peptide" evidence="1">
    <location>
        <begin position="1"/>
        <end position="35"/>
    </location>
</feature>
<dbReference type="EMBL" id="BAAAVM010000154">
    <property type="protein sequence ID" value="GAA2782902.1"/>
    <property type="molecule type" value="Genomic_DNA"/>
</dbReference>
<accession>A0ABP6HNR5</accession>
<name>A0ABP6HNR5_9ACTN</name>
<proteinExistence type="predicted"/>
<comment type="caution">
    <text evidence="2">The sequence shown here is derived from an EMBL/GenBank/DDBJ whole genome shotgun (WGS) entry which is preliminary data.</text>
</comment>
<dbReference type="RefSeq" id="WP_345060236.1">
    <property type="nucleotide sequence ID" value="NZ_BAAAVM010000154.1"/>
</dbReference>